<keyword evidence="6" id="KW-1003">Cell membrane</keyword>
<evidence type="ECO:0000256" key="12">
    <source>
        <dbReference type="RuleBase" id="RU003879"/>
    </source>
</evidence>
<organism evidence="14 15">
    <name type="scientific">Methylosinus sporium</name>
    <dbReference type="NCBI Taxonomy" id="428"/>
    <lineage>
        <taxon>Bacteria</taxon>
        <taxon>Pseudomonadati</taxon>
        <taxon>Pseudomonadota</taxon>
        <taxon>Alphaproteobacteria</taxon>
        <taxon>Hyphomicrobiales</taxon>
        <taxon>Methylocystaceae</taxon>
        <taxon>Methylosinus</taxon>
    </lineage>
</organism>
<protein>
    <submittedName>
        <fullName evidence="14">Biopolymer transporter ExbD</fullName>
    </submittedName>
</protein>
<dbReference type="EMBL" id="PUIV01000008">
    <property type="protein sequence ID" value="PWB94437.1"/>
    <property type="molecule type" value="Genomic_DNA"/>
</dbReference>
<comment type="function">
    <text evidence="1">Involved in the TonB-dependent energy-dependent transport of various receptor-bound substrates.</text>
</comment>
<proteinExistence type="inferred from homology"/>
<dbReference type="Pfam" id="PF02472">
    <property type="entry name" value="ExbD"/>
    <property type="match status" value="1"/>
</dbReference>
<evidence type="ECO:0000256" key="4">
    <source>
        <dbReference type="ARBA" id="ARBA00011471"/>
    </source>
</evidence>
<evidence type="ECO:0000256" key="1">
    <source>
        <dbReference type="ARBA" id="ARBA00003540"/>
    </source>
</evidence>
<evidence type="ECO:0000256" key="2">
    <source>
        <dbReference type="ARBA" id="ARBA00004249"/>
    </source>
</evidence>
<evidence type="ECO:0000256" key="7">
    <source>
        <dbReference type="ARBA" id="ARBA00022519"/>
    </source>
</evidence>
<comment type="subcellular location">
    <subcellularLocation>
        <location evidence="2">Cell inner membrane</location>
        <topology evidence="2">Single-pass type II membrane protein</topology>
    </subcellularLocation>
    <subcellularLocation>
        <location evidence="12">Cell membrane</location>
        <topology evidence="12">Single-pass type II membrane protein</topology>
    </subcellularLocation>
</comment>
<accession>A0A2U1SS48</accession>
<dbReference type="GO" id="GO:0015031">
    <property type="term" value="P:protein transport"/>
    <property type="evidence" value="ECO:0007669"/>
    <property type="project" value="UniProtKB-KW"/>
</dbReference>
<dbReference type="RefSeq" id="WP_108916733.1">
    <property type="nucleotide sequence ID" value="NZ_BGJY01000008.1"/>
</dbReference>
<dbReference type="Gene3D" id="3.30.420.270">
    <property type="match status" value="1"/>
</dbReference>
<keyword evidence="5 12" id="KW-0813">Transport</keyword>
<comment type="caution">
    <text evidence="14">The sequence shown here is derived from an EMBL/GenBank/DDBJ whole genome shotgun (WGS) entry which is preliminary data.</text>
</comment>
<comment type="similarity">
    <text evidence="3 12">Belongs to the ExbD/TolR family.</text>
</comment>
<keyword evidence="10 13" id="KW-1133">Transmembrane helix</keyword>
<dbReference type="PANTHER" id="PTHR30558">
    <property type="entry name" value="EXBD MEMBRANE COMPONENT OF PMF-DRIVEN MACROMOLECULE IMPORT SYSTEM"/>
    <property type="match status" value="1"/>
</dbReference>
<reference evidence="14 15" key="1">
    <citation type="journal article" date="2018" name="Appl. Microbiol. Biotechnol.">
        <title>Co-cultivation of the strictly anaerobic methanogen Methanosarcina barkeri with aerobic methanotrophs in an oxygen-limited membrane bioreactor.</title>
        <authorList>
            <person name="In 't Zandt M.H."/>
            <person name="van den Bosch T.J.M."/>
            <person name="Rijkers R."/>
            <person name="van Kessel M.A.H.J."/>
            <person name="Jetten M.S.M."/>
            <person name="Welte C.U."/>
        </authorList>
    </citation>
    <scope>NUCLEOTIDE SEQUENCE [LARGE SCALE GENOMIC DNA]</scope>
    <source>
        <strain evidence="14 15">DSM 17706</strain>
    </source>
</reference>
<sequence>MDERPFETLNVIPLVDVMLVLLTMVLTTANFIATGRIPVALPHASQTQVEKQKDKTIELAADGNIYFDGQIAAKEELRSRLEGLPPETAFLIRADRAVALQSFIDVADILKRMNFTKVAVQTKAGQK</sequence>
<keyword evidence="7" id="KW-0997">Cell inner membrane</keyword>
<evidence type="ECO:0000313" key="14">
    <source>
        <dbReference type="EMBL" id="PWB94437.1"/>
    </source>
</evidence>
<evidence type="ECO:0000256" key="10">
    <source>
        <dbReference type="ARBA" id="ARBA00022989"/>
    </source>
</evidence>
<evidence type="ECO:0000256" key="13">
    <source>
        <dbReference type="SAM" id="Phobius"/>
    </source>
</evidence>
<dbReference type="GO" id="GO:0022857">
    <property type="term" value="F:transmembrane transporter activity"/>
    <property type="evidence" value="ECO:0007669"/>
    <property type="project" value="InterPro"/>
</dbReference>
<dbReference type="OrthoDB" id="8858387at2"/>
<dbReference type="InterPro" id="IPR003400">
    <property type="entry name" value="ExbD"/>
</dbReference>
<keyword evidence="8 12" id="KW-0812">Transmembrane</keyword>
<evidence type="ECO:0000313" key="15">
    <source>
        <dbReference type="Proteomes" id="UP000245137"/>
    </source>
</evidence>
<evidence type="ECO:0000256" key="3">
    <source>
        <dbReference type="ARBA" id="ARBA00005811"/>
    </source>
</evidence>
<feature type="transmembrane region" description="Helical" evidence="13">
    <location>
        <begin position="12"/>
        <end position="33"/>
    </location>
</feature>
<evidence type="ECO:0000256" key="6">
    <source>
        <dbReference type="ARBA" id="ARBA00022475"/>
    </source>
</evidence>
<evidence type="ECO:0000256" key="8">
    <source>
        <dbReference type="ARBA" id="ARBA00022692"/>
    </source>
</evidence>
<gene>
    <name evidence="14" type="ORF">C5689_07905</name>
</gene>
<dbReference type="GO" id="GO:0005886">
    <property type="term" value="C:plasma membrane"/>
    <property type="evidence" value="ECO:0007669"/>
    <property type="project" value="UniProtKB-SubCell"/>
</dbReference>
<evidence type="ECO:0000256" key="11">
    <source>
        <dbReference type="ARBA" id="ARBA00023136"/>
    </source>
</evidence>
<dbReference type="PANTHER" id="PTHR30558:SF12">
    <property type="entry name" value="BIOPOLYMER TRANSPORT PROTEIN EXBD"/>
    <property type="match status" value="1"/>
</dbReference>
<dbReference type="Proteomes" id="UP000245137">
    <property type="component" value="Unassembled WGS sequence"/>
</dbReference>
<evidence type="ECO:0000256" key="9">
    <source>
        <dbReference type="ARBA" id="ARBA00022927"/>
    </source>
</evidence>
<comment type="subunit">
    <text evidence="4">The accessory proteins ExbB and ExbD seem to form a complex with TonB.</text>
</comment>
<keyword evidence="15" id="KW-1185">Reference proteome</keyword>
<evidence type="ECO:0000256" key="5">
    <source>
        <dbReference type="ARBA" id="ARBA00022448"/>
    </source>
</evidence>
<keyword evidence="9 12" id="KW-0653">Protein transport</keyword>
<name>A0A2U1SS48_METSR</name>
<dbReference type="AlphaFoldDB" id="A0A2U1SS48"/>
<keyword evidence="11 13" id="KW-0472">Membrane</keyword>